<dbReference type="Pfam" id="PF00300">
    <property type="entry name" value="His_Phos_1"/>
    <property type="match status" value="2"/>
</dbReference>
<dbReference type="Proteomes" id="UP000585474">
    <property type="component" value="Unassembled WGS sequence"/>
</dbReference>
<dbReference type="InterPro" id="IPR013078">
    <property type="entry name" value="His_Pase_superF_clade-1"/>
</dbReference>
<dbReference type="GO" id="GO:0016791">
    <property type="term" value="F:phosphatase activity"/>
    <property type="evidence" value="ECO:0007669"/>
    <property type="project" value="TreeGrafter"/>
</dbReference>
<reference evidence="3 4" key="1">
    <citation type="submission" date="2019-07" db="EMBL/GenBank/DDBJ databases">
        <title>De Novo Assembly of kiwifruit Actinidia rufa.</title>
        <authorList>
            <person name="Sugita-Konishi S."/>
            <person name="Sato K."/>
            <person name="Mori E."/>
            <person name="Abe Y."/>
            <person name="Kisaki G."/>
            <person name="Hamano K."/>
            <person name="Suezawa K."/>
            <person name="Otani M."/>
            <person name="Fukuda T."/>
            <person name="Manabe T."/>
            <person name="Gomi K."/>
            <person name="Tabuchi M."/>
            <person name="Akimitsu K."/>
            <person name="Kataoka I."/>
        </authorList>
    </citation>
    <scope>NUCLEOTIDE SEQUENCE [LARGE SCALE GENOMIC DNA]</scope>
    <source>
        <strain evidence="4">cv. Fuchu</strain>
    </source>
</reference>
<evidence type="ECO:0000313" key="3">
    <source>
        <dbReference type="EMBL" id="GFZ03055.1"/>
    </source>
</evidence>
<evidence type="ECO:0008006" key="5">
    <source>
        <dbReference type="Google" id="ProtNLM"/>
    </source>
</evidence>
<accession>A0A7J0FWI1</accession>
<dbReference type="PANTHER" id="PTHR48100:SF27">
    <property type="entry name" value="OS01G0237100 PROTEIN"/>
    <property type="match status" value="1"/>
</dbReference>
<comment type="similarity">
    <text evidence="1">Belongs to the phosphoglycerate mutase family.</text>
</comment>
<sequence>MLHGCKMWYKTNQSVDYMNGLSSWNEESRVQGSSNLSILTETGVQQAEKCRKALASIHFDQCFSSPISRAKCLEAVDSRQIYLKEYITWREDPSNFIVNGVYPARKLWEMANEAWKEILFMPGDHFLAVAHKSMLRALICTALELDPERFRAINVNNGGICVFNFNKRGEAMLQSLNMTAHMYSDHIYLY</sequence>
<protein>
    <recommendedName>
        <fullName evidence="5">2-carboxy-D-arabinitol-1-phosphatase</fullName>
    </recommendedName>
</protein>
<dbReference type="Gene3D" id="3.40.50.1240">
    <property type="entry name" value="Phosphoglycerate mutase-like"/>
    <property type="match status" value="2"/>
</dbReference>
<dbReference type="CDD" id="cd07067">
    <property type="entry name" value="HP_PGM_like"/>
    <property type="match status" value="1"/>
</dbReference>
<dbReference type="EMBL" id="BJWL01000015">
    <property type="protein sequence ID" value="GFZ03055.1"/>
    <property type="molecule type" value="Genomic_DNA"/>
</dbReference>
<dbReference type="OrthoDB" id="354304at2759"/>
<feature type="binding site" evidence="2">
    <location>
        <position position="69"/>
    </location>
    <ligand>
        <name>substrate</name>
    </ligand>
</feature>
<dbReference type="InterPro" id="IPR050275">
    <property type="entry name" value="PGM_Phosphatase"/>
</dbReference>
<organism evidence="3 4">
    <name type="scientific">Actinidia rufa</name>
    <dbReference type="NCBI Taxonomy" id="165716"/>
    <lineage>
        <taxon>Eukaryota</taxon>
        <taxon>Viridiplantae</taxon>
        <taxon>Streptophyta</taxon>
        <taxon>Embryophyta</taxon>
        <taxon>Tracheophyta</taxon>
        <taxon>Spermatophyta</taxon>
        <taxon>Magnoliopsida</taxon>
        <taxon>eudicotyledons</taxon>
        <taxon>Gunneridae</taxon>
        <taxon>Pentapetalae</taxon>
        <taxon>asterids</taxon>
        <taxon>Ericales</taxon>
        <taxon>Actinidiaceae</taxon>
        <taxon>Actinidia</taxon>
    </lineage>
</organism>
<dbReference type="AlphaFoldDB" id="A0A7J0FWI1"/>
<gene>
    <name evidence="3" type="ORF">Acr_15g0016630</name>
</gene>
<comment type="caution">
    <text evidence="3">The sequence shown here is derived from an EMBL/GenBank/DDBJ whole genome shotgun (WGS) entry which is preliminary data.</text>
</comment>
<evidence type="ECO:0000256" key="1">
    <source>
        <dbReference type="ARBA" id="ARBA00038362"/>
    </source>
</evidence>
<keyword evidence="4" id="KW-1185">Reference proteome</keyword>
<dbReference type="InterPro" id="IPR029033">
    <property type="entry name" value="His_PPase_superfam"/>
</dbReference>
<dbReference type="SUPFAM" id="SSF53254">
    <property type="entry name" value="Phosphoglycerate mutase-like"/>
    <property type="match status" value="1"/>
</dbReference>
<dbReference type="PANTHER" id="PTHR48100">
    <property type="entry name" value="BROAD-SPECIFICITY PHOSPHATASE YOR283W-RELATED"/>
    <property type="match status" value="1"/>
</dbReference>
<name>A0A7J0FWI1_9ERIC</name>
<evidence type="ECO:0000313" key="4">
    <source>
        <dbReference type="Proteomes" id="UP000585474"/>
    </source>
</evidence>
<proteinExistence type="inferred from homology"/>
<evidence type="ECO:0000256" key="2">
    <source>
        <dbReference type="PIRSR" id="PIRSR613078-2"/>
    </source>
</evidence>